<evidence type="ECO:0000256" key="1">
    <source>
        <dbReference type="SAM" id="MobiDB-lite"/>
    </source>
</evidence>
<dbReference type="EMBL" id="ML995824">
    <property type="protein sequence ID" value="KAF2770699.1"/>
    <property type="molecule type" value="Genomic_DNA"/>
</dbReference>
<proteinExistence type="predicted"/>
<dbReference type="AlphaFoldDB" id="A0A6G1LDP3"/>
<reference evidence="2" key="1">
    <citation type="journal article" date="2020" name="Stud. Mycol.">
        <title>101 Dothideomycetes genomes: a test case for predicting lifestyles and emergence of pathogens.</title>
        <authorList>
            <person name="Haridas S."/>
            <person name="Albert R."/>
            <person name="Binder M."/>
            <person name="Bloem J."/>
            <person name="Labutti K."/>
            <person name="Salamov A."/>
            <person name="Andreopoulos B."/>
            <person name="Baker S."/>
            <person name="Barry K."/>
            <person name="Bills G."/>
            <person name="Bluhm B."/>
            <person name="Cannon C."/>
            <person name="Castanera R."/>
            <person name="Culley D."/>
            <person name="Daum C."/>
            <person name="Ezra D."/>
            <person name="Gonzalez J."/>
            <person name="Henrissat B."/>
            <person name="Kuo A."/>
            <person name="Liang C."/>
            <person name="Lipzen A."/>
            <person name="Lutzoni F."/>
            <person name="Magnuson J."/>
            <person name="Mondo S."/>
            <person name="Nolan M."/>
            <person name="Ohm R."/>
            <person name="Pangilinan J."/>
            <person name="Park H.-J."/>
            <person name="Ramirez L."/>
            <person name="Alfaro M."/>
            <person name="Sun H."/>
            <person name="Tritt A."/>
            <person name="Yoshinaga Y."/>
            <person name="Zwiers L.-H."/>
            <person name="Turgeon B."/>
            <person name="Goodwin S."/>
            <person name="Spatafora J."/>
            <person name="Crous P."/>
            <person name="Grigoriev I."/>
        </authorList>
    </citation>
    <scope>NUCLEOTIDE SEQUENCE</scope>
    <source>
        <strain evidence="2">CBS 116005</strain>
    </source>
</reference>
<evidence type="ECO:0000313" key="3">
    <source>
        <dbReference type="Proteomes" id="UP000799436"/>
    </source>
</evidence>
<sequence>MALRQKPSKDTLGTSSSTSPWQERPATPRSAGQPAPYETPLFLPPALNTSASAPTPGSAPTPSYAPTTSYGPMPTGSYHQKPPLTPPDSFDSDLPKQLPQDSPPKFMAMPGTMSSRSAAPVRRTRSAQRHSKPVAEQVGHSRSLSRRFKTAFKDMFKREPIDEAEFERIGDRHWADED</sequence>
<feature type="region of interest" description="Disordered" evidence="1">
    <location>
        <begin position="1"/>
        <end position="143"/>
    </location>
</feature>
<organism evidence="2 3">
    <name type="scientific">Teratosphaeria nubilosa</name>
    <dbReference type="NCBI Taxonomy" id="161662"/>
    <lineage>
        <taxon>Eukaryota</taxon>
        <taxon>Fungi</taxon>
        <taxon>Dikarya</taxon>
        <taxon>Ascomycota</taxon>
        <taxon>Pezizomycotina</taxon>
        <taxon>Dothideomycetes</taxon>
        <taxon>Dothideomycetidae</taxon>
        <taxon>Mycosphaerellales</taxon>
        <taxon>Teratosphaeriaceae</taxon>
        <taxon>Teratosphaeria</taxon>
    </lineage>
</organism>
<feature type="compositionally biased region" description="Low complexity" evidence="1">
    <location>
        <begin position="49"/>
        <end position="72"/>
    </location>
</feature>
<keyword evidence="3" id="KW-1185">Reference proteome</keyword>
<name>A0A6G1LDP3_9PEZI</name>
<feature type="compositionally biased region" description="Polar residues" evidence="1">
    <location>
        <begin position="11"/>
        <end position="21"/>
    </location>
</feature>
<accession>A0A6G1LDP3</accession>
<evidence type="ECO:0000313" key="2">
    <source>
        <dbReference type="EMBL" id="KAF2770699.1"/>
    </source>
</evidence>
<protein>
    <submittedName>
        <fullName evidence="2">Uncharacterized protein</fullName>
    </submittedName>
</protein>
<gene>
    <name evidence="2" type="ORF">EJ03DRAFT_350278</name>
</gene>
<dbReference type="OrthoDB" id="3634152at2759"/>
<dbReference type="Proteomes" id="UP000799436">
    <property type="component" value="Unassembled WGS sequence"/>
</dbReference>
<feature type="compositionally biased region" description="Basic residues" evidence="1">
    <location>
        <begin position="122"/>
        <end position="132"/>
    </location>
</feature>